<dbReference type="PANTHER" id="PTHR30193:SF37">
    <property type="entry name" value="INNER MEMBRANE ABC TRANSPORTER PERMEASE PROTEIN YCJO"/>
    <property type="match status" value="1"/>
</dbReference>
<evidence type="ECO:0000256" key="6">
    <source>
        <dbReference type="ARBA" id="ARBA00023136"/>
    </source>
</evidence>
<evidence type="ECO:0000256" key="2">
    <source>
        <dbReference type="ARBA" id="ARBA00022448"/>
    </source>
</evidence>
<evidence type="ECO:0000256" key="4">
    <source>
        <dbReference type="ARBA" id="ARBA00022692"/>
    </source>
</evidence>
<dbReference type="Gene3D" id="1.10.3720.10">
    <property type="entry name" value="MetI-like"/>
    <property type="match status" value="1"/>
</dbReference>
<accession>A0ABU8W0E7</accession>
<feature type="transmembrane region" description="Helical" evidence="7">
    <location>
        <begin position="207"/>
        <end position="227"/>
    </location>
</feature>
<dbReference type="SUPFAM" id="SSF161098">
    <property type="entry name" value="MetI-like"/>
    <property type="match status" value="1"/>
</dbReference>
<evidence type="ECO:0000256" key="1">
    <source>
        <dbReference type="ARBA" id="ARBA00004651"/>
    </source>
</evidence>
<evidence type="ECO:0000313" key="10">
    <source>
        <dbReference type="Proteomes" id="UP001363010"/>
    </source>
</evidence>
<dbReference type="EMBL" id="JBBKZV010000008">
    <property type="protein sequence ID" value="MEJ8823529.1"/>
    <property type="molecule type" value="Genomic_DNA"/>
</dbReference>
<dbReference type="PANTHER" id="PTHR30193">
    <property type="entry name" value="ABC TRANSPORTER PERMEASE PROTEIN"/>
    <property type="match status" value="1"/>
</dbReference>
<keyword evidence="3" id="KW-1003">Cell membrane</keyword>
<protein>
    <submittedName>
        <fullName evidence="9">Sugar ABC transporter permease</fullName>
    </submittedName>
</protein>
<dbReference type="InterPro" id="IPR051393">
    <property type="entry name" value="ABC_transporter_permease"/>
</dbReference>
<comment type="subcellular location">
    <subcellularLocation>
        <location evidence="1 7">Cell membrane</location>
        <topology evidence="1 7">Multi-pass membrane protein</topology>
    </subcellularLocation>
</comment>
<evidence type="ECO:0000256" key="3">
    <source>
        <dbReference type="ARBA" id="ARBA00022475"/>
    </source>
</evidence>
<keyword evidence="10" id="KW-1185">Reference proteome</keyword>
<organism evidence="9 10">
    <name type="scientific">Variovorax humicola</name>
    <dbReference type="NCBI Taxonomy" id="1769758"/>
    <lineage>
        <taxon>Bacteria</taxon>
        <taxon>Pseudomonadati</taxon>
        <taxon>Pseudomonadota</taxon>
        <taxon>Betaproteobacteria</taxon>
        <taxon>Burkholderiales</taxon>
        <taxon>Comamonadaceae</taxon>
        <taxon>Variovorax</taxon>
    </lineage>
</organism>
<feature type="domain" description="ABC transmembrane type-1" evidence="8">
    <location>
        <begin position="67"/>
        <end position="287"/>
    </location>
</feature>
<sequence length="298" mass="32802">MSRNLWITFFVFPAVLMMTLFMLLPAASALGYSLFEWNAFTRGKFIGLDNFYRLASEAYRGSFLAALWHNVLTFGVVLAVQNSIALALAAALYRRPWGFRFFRGTVFLPVILSLVIAGYLWELFLHPLFGPVTRLMMVAFHLEEFAPLGDSSMALATAILISIWRNVGFPTLVFLAGMNAIPGDLYKAAELDGASEWQTFRNVTLPLLGPSFTIVVVLSFIGAMEWFDLPYVIGGPTGNPGNALDTLALMFYRLSFGDGSAAITDVGLGSAVSVVLFIIVLIGSRLGSTLLRRREVQM</sequence>
<reference evidence="9 10" key="1">
    <citation type="submission" date="2024-03" db="EMBL/GenBank/DDBJ databases">
        <title>Novel species of the genus Variovorax.</title>
        <authorList>
            <person name="Liu Q."/>
            <person name="Xin Y.-H."/>
        </authorList>
    </citation>
    <scope>NUCLEOTIDE SEQUENCE [LARGE SCALE GENOMIC DNA]</scope>
    <source>
        <strain evidence="9 10">KACC 18501</strain>
    </source>
</reference>
<gene>
    <name evidence="9" type="ORF">WKW80_16035</name>
</gene>
<dbReference type="PROSITE" id="PS50928">
    <property type="entry name" value="ABC_TM1"/>
    <property type="match status" value="1"/>
</dbReference>
<evidence type="ECO:0000256" key="7">
    <source>
        <dbReference type="RuleBase" id="RU363032"/>
    </source>
</evidence>
<name>A0ABU8W0E7_9BURK</name>
<evidence type="ECO:0000313" key="9">
    <source>
        <dbReference type="EMBL" id="MEJ8823529.1"/>
    </source>
</evidence>
<feature type="transmembrane region" description="Helical" evidence="7">
    <location>
        <begin position="105"/>
        <end position="125"/>
    </location>
</feature>
<comment type="caution">
    <text evidence="9">The sequence shown here is derived from an EMBL/GenBank/DDBJ whole genome shotgun (WGS) entry which is preliminary data.</text>
</comment>
<keyword evidence="5 7" id="KW-1133">Transmembrane helix</keyword>
<dbReference type="CDD" id="cd06261">
    <property type="entry name" value="TM_PBP2"/>
    <property type="match status" value="1"/>
</dbReference>
<keyword evidence="4 7" id="KW-0812">Transmembrane</keyword>
<keyword evidence="6 7" id="KW-0472">Membrane</keyword>
<proteinExistence type="inferred from homology"/>
<dbReference type="InterPro" id="IPR000515">
    <property type="entry name" value="MetI-like"/>
</dbReference>
<comment type="similarity">
    <text evidence="7">Belongs to the binding-protein-dependent transport system permease family.</text>
</comment>
<feature type="transmembrane region" description="Helical" evidence="7">
    <location>
        <begin position="71"/>
        <end position="93"/>
    </location>
</feature>
<dbReference type="Proteomes" id="UP001363010">
    <property type="component" value="Unassembled WGS sequence"/>
</dbReference>
<evidence type="ECO:0000256" key="5">
    <source>
        <dbReference type="ARBA" id="ARBA00022989"/>
    </source>
</evidence>
<evidence type="ECO:0000259" key="8">
    <source>
        <dbReference type="PROSITE" id="PS50928"/>
    </source>
</evidence>
<dbReference type="RefSeq" id="WP_340364559.1">
    <property type="nucleotide sequence ID" value="NZ_JBBKZV010000008.1"/>
</dbReference>
<dbReference type="Pfam" id="PF00528">
    <property type="entry name" value="BPD_transp_1"/>
    <property type="match status" value="1"/>
</dbReference>
<keyword evidence="2 7" id="KW-0813">Transport</keyword>
<dbReference type="InterPro" id="IPR035906">
    <property type="entry name" value="MetI-like_sf"/>
</dbReference>
<feature type="transmembrane region" description="Helical" evidence="7">
    <location>
        <begin position="261"/>
        <end position="284"/>
    </location>
</feature>